<dbReference type="GO" id="GO:0005524">
    <property type="term" value="F:ATP binding"/>
    <property type="evidence" value="ECO:0007669"/>
    <property type="project" value="InterPro"/>
</dbReference>
<reference evidence="2 3" key="1">
    <citation type="submission" date="2018-09" db="EMBL/GenBank/DDBJ databases">
        <title>Murine metabolic-syndrome-specific gut microbial biobank.</title>
        <authorList>
            <person name="Liu C."/>
        </authorList>
    </citation>
    <scope>NUCLEOTIDE SEQUENCE [LARGE SCALE GENOMIC DNA]</scope>
    <source>
        <strain evidence="2 3">0.1X-D8-26</strain>
    </source>
</reference>
<dbReference type="AlphaFoldDB" id="A0A3L8AGT4"/>
<evidence type="ECO:0000259" key="1">
    <source>
        <dbReference type="Pfam" id="PF03796"/>
    </source>
</evidence>
<comment type="caution">
    <text evidence="2">The sequence shown here is derived from an EMBL/GenBank/DDBJ whole genome shotgun (WGS) entry which is preliminary data.</text>
</comment>
<proteinExistence type="predicted"/>
<dbReference type="Pfam" id="PF03796">
    <property type="entry name" value="DnaB_C"/>
    <property type="match status" value="1"/>
</dbReference>
<dbReference type="RefSeq" id="WP_121764993.1">
    <property type="nucleotide sequence ID" value="NZ_RAZM01000001.1"/>
</dbReference>
<sequence length="451" mass="52130">MAKEDNVLTEDFLFELYYACFTYDYVCSLVCEYMQKSYLPGRDFQALQGYLCKYFAEHKSSPTLNIISQIVSVNREVSALLEDIKDCAEGVEPEIILEQFENYLRQVKFQKTYKEIGELYAKQDRDKAMKLLQSFAEWQNDFSLRQNSFVDVVETFESRFRRNREKHNQESRFKPITRFYIDGLDEMNGGRDLRTQLTCILAPTGVGKSHAARWIGKCASQIDGLNVLHFQLEGSEDEVIDAYAASLVACNSYRYSTGTLKDRELERMIQEIKAMSGTLKVKSFPKFANQVSTIDIKNGIAEYKKIYGISPDVVIIDSMDLLTDSSGRRWSENGERHKRVAVANDLKDLAGDENVWMVVTYQATIENREWLNDEQNVLTEYNCSEAKGLSRPMTHLITLNQSINEMRENIMRINVAKSRFFKKGDPFKIATDYDNECFYDRTRTLNISKVA</sequence>
<name>A0A3L8AGT4_9BACE</name>
<accession>A0A3L8AGT4</accession>
<feature type="domain" description="SF4 helicase" evidence="1">
    <location>
        <begin position="183"/>
        <end position="363"/>
    </location>
</feature>
<dbReference type="InterPro" id="IPR007694">
    <property type="entry name" value="DNA_helicase_DnaB-like_C"/>
</dbReference>
<evidence type="ECO:0000313" key="3">
    <source>
        <dbReference type="Proteomes" id="UP000267159"/>
    </source>
</evidence>
<dbReference type="InterPro" id="IPR027417">
    <property type="entry name" value="P-loop_NTPase"/>
</dbReference>
<dbReference type="Proteomes" id="UP000267159">
    <property type="component" value="Unassembled WGS sequence"/>
</dbReference>
<dbReference type="EMBL" id="RAZM01000001">
    <property type="protein sequence ID" value="RLT81833.1"/>
    <property type="molecule type" value="Genomic_DNA"/>
</dbReference>
<dbReference type="SUPFAM" id="SSF52540">
    <property type="entry name" value="P-loop containing nucleoside triphosphate hydrolases"/>
    <property type="match status" value="1"/>
</dbReference>
<dbReference type="Gene3D" id="3.40.50.300">
    <property type="entry name" value="P-loop containing nucleotide triphosphate hydrolases"/>
    <property type="match status" value="1"/>
</dbReference>
<evidence type="ECO:0000313" key="2">
    <source>
        <dbReference type="EMBL" id="RLT81833.1"/>
    </source>
</evidence>
<dbReference type="GO" id="GO:0006260">
    <property type="term" value="P:DNA replication"/>
    <property type="evidence" value="ECO:0007669"/>
    <property type="project" value="InterPro"/>
</dbReference>
<protein>
    <recommendedName>
        <fullName evidence="1">SF4 helicase domain-containing protein</fullName>
    </recommendedName>
</protein>
<organism evidence="2 3">
    <name type="scientific">Bacteroides acidifaciens</name>
    <dbReference type="NCBI Taxonomy" id="85831"/>
    <lineage>
        <taxon>Bacteria</taxon>
        <taxon>Pseudomonadati</taxon>
        <taxon>Bacteroidota</taxon>
        <taxon>Bacteroidia</taxon>
        <taxon>Bacteroidales</taxon>
        <taxon>Bacteroidaceae</taxon>
        <taxon>Bacteroides</taxon>
    </lineage>
</organism>
<gene>
    <name evidence="2" type="ORF">D7Y07_00230</name>
</gene>
<dbReference type="GO" id="GO:0003678">
    <property type="term" value="F:DNA helicase activity"/>
    <property type="evidence" value="ECO:0007669"/>
    <property type="project" value="InterPro"/>
</dbReference>